<dbReference type="Proteomes" id="UP000807504">
    <property type="component" value="Unassembled WGS sequence"/>
</dbReference>
<dbReference type="Gene3D" id="1.10.8.10">
    <property type="entry name" value="DNA helicase RuvA subunit, C-terminal domain"/>
    <property type="match status" value="1"/>
</dbReference>
<dbReference type="InterPro" id="IPR009060">
    <property type="entry name" value="UBA-like_sf"/>
</dbReference>
<reference evidence="2" key="1">
    <citation type="journal article" date="2020" name="bioRxiv">
        <title>Chromosome-level reference genome of the European wasp spider Argiope bruennichi: a resource for studies on range expansion and evolutionary adaptation.</title>
        <authorList>
            <person name="Sheffer M.M."/>
            <person name="Hoppe A."/>
            <person name="Krehenwinkel H."/>
            <person name="Uhl G."/>
            <person name="Kuss A.W."/>
            <person name="Jensen L."/>
            <person name="Jensen C."/>
            <person name="Gillespie R.G."/>
            <person name="Hoff K.J."/>
            <person name="Prost S."/>
        </authorList>
    </citation>
    <scope>NUCLEOTIDE SEQUENCE</scope>
</reference>
<sequence>MIAGICSLLAGVICRWNFLHVLDIIKVPKFIAKCFGACLGWILDSSPPVENSVPMGATLEIQRQQQLDLMEQQLLLSRARESRGGNSGRFHIDNKWPKGMLKDYPTSLLRRNRQRETDSSADSAEMANGINQNHIDASTPVQEDQVKTLVEMGFERQNVVRALQSCNNDINMATVILLNES</sequence>
<organism evidence="2 3">
    <name type="scientific">Argiope bruennichi</name>
    <name type="common">Wasp spider</name>
    <name type="synonym">Aranea bruennichi</name>
    <dbReference type="NCBI Taxonomy" id="94029"/>
    <lineage>
        <taxon>Eukaryota</taxon>
        <taxon>Metazoa</taxon>
        <taxon>Ecdysozoa</taxon>
        <taxon>Arthropoda</taxon>
        <taxon>Chelicerata</taxon>
        <taxon>Arachnida</taxon>
        <taxon>Araneae</taxon>
        <taxon>Araneomorphae</taxon>
        <taxon>Entelegynae</taxon>
        <taxon>Araneoidea</taxon>
        <taxon>Araneidae</taxon>
        <taxon>Argiope</taxon>
    </lineage>
</organism>
<accession>A0A8T0FRS4</accession>
<dbReference type="AlphaFoldDB" id="A0A8T0FRS4"/>
<protein>
    <submittedName>
        <fullName evidence="2">Ubiquitin-associated domain-containing</fullName>
    </submittedName>
</protein>
<feature type="domain" description="UBA" evidence="1">
    <location>
        <begin position="140"/>
        <end position="180"/>
    </location>
</feature>
<evidence type="ECO:0000313" key="3">
    <source>
        <dbReference type="Proteomes" id="UP000807504"/>
    </source>
</evidence>
<dbReference type="Pfam" id="PF00627">
    <property type="entry name" value="UBA"/>
    <property type="match status" value="1"/>
</dbReference>
<proteinExistence type="predicted"/>
<comment type="caution">
    <text evidence="2">The sequence shown here is derived from an EMBL/GenBank/DDBJ whole genome shotgun (WGS) entry which is preliminary data.</text>
</comment>
<name>A0A8T0FRS4_ARGBR</name>
<evidence type="ECO:0000313" key="2">
    <source>
        <dbReference type="EMBL" id="KAF8792379.1"/>
    </source>
</evidence>
<dbReference type="InterPro" id="IPR015940">
    <property type="entry name" value="UBA"/>
</dbReference>
<dbReference type="EMBL" id="JABXBU010000003">
    <property type="protein sequence ID" value="KAF8792379.1"/>
    <property type="molecule type" value="Genomic_DNA"/>
</dbReference>
<dbReference type="PROSITE" id="PS50030">
    <property type="entry name" value="UBA"/>
    <property type="match status" value="1"/>
</dbReference>
<dbReference type="SUPFAM" id="SSF46934">
    <property type="entry name" value="UBA-like"/>
    <property type="match status" value="1"/>
</dbReference>
<reference evidence="2" key="2">
    <citation type="submission" date="2020-06" db="EMBL/GenBank/DDBJ databases">
        <authorList>
            <person name="Sheffer M."/>
        </authorList>
    </citation>
    <scope>NUCLEOTIDE SEQUENCE</scope>
</reference>
<dbReference type="SMART" id="SM00165">
    <property type="entry name" value="UBA"/>
    <property type="match status" value="1"/>
</dbReference>
<gene>
    <name evidence="2" type="ORF">HNY73_003982</name>
</gene>
<dbReference type="CDD" id="cd14305">
    <property type="entry name" value="UBA_UBAC2"/>
    <property type="match status" value="1"/>
</dbReference>
<dbReference type="InterPro" id="IPR041928">
    <property type="entry name" value="UBA_UBAC2"/>
</dbReference>
<keyword evidence="3" id="KW-1185">Reference proteome</keyword>
<evidence type="ECO:0000259" key="1">
    <source>
        <dbReference type="PROSITE" id="PS50030"/>
    </source>
</evidence>